<protein>
    <submittedName>
        <fullName evidence="1">Uncharacterized protein</fullName>
    </submittedName>
</protein>
<evidence type="ECO:0000313" key="1">
    <source>
        <dbReference type="EMBL" id="KAG8071380.1"/>
    </source>
</evidence>
<organism evidence="1 2">
    <name type="scientific">Zizania palustris</name>
    <name type="common">Northern wild rice</name>
    <dbReference type="NCBI Taxonomy" id="103762"/>
    <lineage>
        <taxon>Eukaryota</taxon>
        <taxon>Viridiplantae</taxon>
        <taxon>Streptophyta</taxon>
        <taxon>Embryophyta</taxon>
        <taxon>Tracheophyta</taxon>
        <taxon>Spermatophyta</taxon>
        <taxon>Magnoliopsida</taxon>
        <taxon>Liliopsida</taxon>
        <taxon>Poales</taxon>
        <taxon>Poaceae</taxon>
        <taxon>BOP clade</taxon>
        <taxon>Oryzoideae</taxon>
        <taxon>Oryzeae</taxon>
        <taxon>Zizaniinae</taxon>
        <taxon>Zizania</taxon>
    </lineage>
</organism>
<proteinExistence type="predicted"/>
<accession>A0A8J5T0I4</accession>
<dbReference type="EMBL" id="JAAALK010000283">
    <property type="protein sequence ID" value="KAG8071380.1"/>
    <property type="molecule type" value="Genomic_DNA"/>
</dbReference>
<keyword evidence="2" id="KW-1185">Reference proteome</keyword>
<dbReference type="AlphaFoldDB" id="A0A8J5T0I4"/>
<name>A0A8J5T0I4_ZIZPA</name>
<comment type="caution">
    <text evidence="1">The sequence shown here is derived from an EMBL/GenBank/DDBJ whole genome shotgun (WGS) entry which is preliminary data.</text>
</comment>
<reference evidence="1" key="2">
    <citation type="submission" date="2021-02" db="EMBL/GenBank/DDBJ databases">
        <authorList>
            <person name="Kimball J.A."/>
            <person name="Haas M.W."/>
            <person name="Macchietto M."/>
            <person name="Kono T."/>
            <person name="Duquette J."/>
            <person name="Shao M."/>
        </authorList>
    </citation>
    <scope>NUCLEOTIDE SEQUENCE</scope>
    <source>
        <tissue evidence="1">Fresh leaf tissue</tissue>
    </source>
</reference>
<dbReference type="Proteomes" id="UP000729402">
    <property type="component" value="Unassembled WGS sequence"/>
</dbReference>
<evidence type="ECO:0000313" key="2">
    <source>
        <dbReference type="Proteomes" id="UP000729402"/>
    </source>
</evidence>
<sequence>MDPSPPPEVVIVACGHRRLEPSPPGPLTTTSSPRHLELSPLVAPTASRKLAWSTCCRVESLLGAPTIAGKKPPAPMCDADVRDGRSVVVPEECGGVQEWEVGWRAGMGEAC</sequence>
<gene>
    <name evidence="1" type="ORF">GUJ93_ZPchr0006g42505</name>
</gene>
<reference evidence="1" key="1">
    <citation type="journal article" date="2021" name="bioRxiv">
        <title>Whole Genome Assembly and Annotation of Northern Wild Rice, Zizania palustris L., Supports a Whole Genome Duplication in the Zizania Genus.</title>
        <authorList>
            <person name="Haas M."/>
            <person name="Kono T."/>
            <person name="Macchietto M."/>
            <person name="Millas R."/>
            <person name="McGilp L."/>
            <person name="Shao M."/>
            <person name="Duquette J."/>
            <person name="Hirsch C.N."/>
            <person name="Kimball J."/>
        </authorList>
    </citation>
    <scope>NUCLEOTIDE SEQUENCE</scope>
    <source>
        <tissue evidence="1">Fresh leaf tissue</tissue>
    </source>
</reference>